<evidence type="ECO:0000313" key="1">
    <source>
        <dbReference type="EMBL" id="BAL87722.1"/>
    </source>
</evidence>
<evidence type="ECO:0000313" key="2">
    <source>
        <dbReference type="Proteomes" id="UP000007882"/>
    </source>
</evidence>
<dbReference type="Proteomes" id="UP000007882">
    <property type="component" value="Chromosome"/>
</dbReference>
<keyword evidence="2" id="KW-1185">Reference proteome</keyword>
<organism evidence="1 2">
    <name type="scientific">Actinoplanes missouriensis (strain ATCC 14538 / DSM 43046 / CBS 188.64 / JCM 3121 / NBRC 102363 / NCIMB 12654 / NRRL B-3342 / UNCC 431)</name>
    <dbReference type="NCBI Taxonomy" id="512565"/>
    <lineage>
        <taxon>Bacteria</taxon>
        <taxon>Bacillati</taxon>
        <taxon>Actinomycetota</taxon>
        <taxon>Actinomycetes</taxon>
        <taxon>Micromonosporales</taxon>
        <taxon>Micromonosporaceae</taxon>
        <taxon>Actinoplanes</taxon>
    </lineage>
</organism>
<proteinExistence type="predicted"/>
<dbReference type="HOGENOM" id="CLU_2103773_0_0_11"/>
<sequence length="115" mass="12441">MTNRSLGQRSTAAGSRRFVVQQRSFAADRVNVNRAQITDQLAARGWSSRERTTSGQRPVIAALIEAGWATPGCGLAWKQPNAAGRGRLSQRQGKQLETSRTRLVTCPAPHAASGR</sequence>
<name>I0H3Y5_ACTM4</name>
<reference evidence="1 2" key="1">
    <citation type="submission" date="2012-02" db="EMBL/GenBank/DDBJ databases">
        <title>Complete genome sequence of Actinoplanes missouriensis 431 (= NBRC 102363).</title>
        <authorList>
            <person name="Ohnishi Y."/>
            <person name="Ishikawa J."/>
            <person name="Sekine M."/>
            <person name="Hosoyama A."/>
            <person name="Harada T."/>
            <person name="Narita H."/>
            <person name="Hata T."/>
            <person name="Konno Y."/>
            <person name="Tutikane K."/>
            <person name="Fujita N."/>
            <person name="Horinouchi S."/>
            <person name="Hayakawa M."/>
        </authorList>
    </citation>
    <scope>NUCLEOTIDE SEQUENCE [LARGE SCALE GENOMIC DNA]</scope>
    <source>
        <strain evidence="2">ATCC 14538 / DSM 43046 / CBS 188.64 / JCM 3121 / NBRC 102363 / NCIMB 12654 / NRRL B-3342 / UNCC 431</strain>
    </source>
</reference>
<accession>I0H3Y5</accession>
<dbReference type="KEGG" id="ams:AMIS_25020"/>
<protein>
    <submittedName>
        <fullName evidence="1">Uncharacterized protein</fullName>
    </submittedName>
</protein>
<dbReference type="STRING" id="512565.AMIS_25020"/>
<dbReference type="PATRIC" id="fig|512565.3.peg.2501"/>
<gene>
    <name evidence="1" type="ordered locus">AMIS_25020</name>
</gene>
<dbReference type="EMBL" id="AP012319">
    <property type="protein sequence ID" value="BAL87722.1"/>
    <property type="molecule type" value="Genomic_DNA"/>
</dbReference>
<dbReference type="AlphaFoldDB" id="I0H3Y5"/>